<dbReference type="AlphaFoldDB" id="A0A150P723"/>
<dbReference type="Proteomes" id="UP000075604">
    <property type="component" value="Unassembled WGS sequence"/>
</dbReference>
<sequence>MQRSKLVGIAMVALAAVSCGDDGGEHPPIPVDVEELLARAGHSKDDHRLASSLRQRGLLCKDGLWLPEVYWPPLGPPRIERMVLVAWDMPAGTFRGWELVQNASDRRYWSVALSAEEVGFGCEERYTTSFFLLASWPDNNVSRAIGLERAAQLALQEDISSDDAVLVKHYTLIDVERASVPVPDTATYYLQNLFTGATFSIDVPTEGDGSPDYVTEIEVDYGELGLGAMTDVATGVVYEREGVELTNHCLTVTDTTLP</sequence>
<organism evidence="1 2">
    <name type="scientific">Sorangium cellulosum</name>
    <name type="common">Polyangium cellulosum</name>
    <dbReference type="NCBI Taxonomy" id="56"/>
    <lineage>
        <taxon>Bacteria</taxon>
        <taxon>Pseudomonadati</taxon>
        <taxon>Myxococcota</taxon>
        <taxon>Polyangia</taxon>
        <taxon>Polyangiales</taxon>
        <taxon>Polyangiaceae</taxon>
        <taxon>Sorangium</taxon>
    </lineage>
</organism>
<accession>A0A150P723</accession>
<dbReference type="PROSITE" id="PS51257">
    <property type="entry name" value="PROKAR_LIPOPROTEIN"/>
    <property type="match status" value="1"/>
</dbReference>
<evidence type="ECO:0000313" key="2">
    <source>
        <dbReference type="Proteomes" id="UP000075604"/>
    </source>
</evidence>
<reference evidence="1 2" key="1">
    <citation type="submission" date="2014-02" db="EMBL/GenBank/DDBJ databases">
        <title>The small core and large imbalanced accessory genome model reveals a collaborative survival strategy of Sorangium cellulosum strains in nature.</title>
        <authorList>
            <person name="Han K."/>
            <person name="Peng R."/>
            <person name="Blom J."/>
            <person name="Li Y.-Z."/>
        </authorList>
    </citation>
    <scope>NUCLEOTIDE SEQUENCE [LARGE SCALE GENOMIC DNA]</scope>
    <source>
        <strain evidence="1 2">So0157-18</strain>
    </source>
</reference>
<dbReference type="EMBL" id="JELX01003719">
    <property type="protein sequence ID" value="KYF51477.1"/>
    <property type="molecule type" value="Genomic_DNA"/>
</dbReference>
<evidence type="ECO:0000313" key="1">
    <source>
        <dbReference type="EMBL" id="KYF51477.1"/>
    </source>
</evidence>
<proteinExistence type="predicted"/>
<gene>
    <name evidence="1" type="ORF">BE04_49580</name>
</gene>
<comment type="caution">
    <text evidence="1">The sequence shown here is derived from an EMBL/GenBank/DDBJ whole genome shotgun (WGS) entry which is preliminary data.</text>
</comment>
<name>A0A150P723_SORCE</name>
<protein>
    <submittedName>
        <fullName evidence="1">Uncharacterized protein</fullName>
    </submittedName>
</protein>